<gene>
    <name evidence="3" type="ORF">HGK34_03810</name>
</gene>
<dbReference type="InterPro" id="IPR006016">
    <property type="entry name" value="UspA"/>
</dbReference>
<dbReference type="RefSeq" id="WP_201845239.1">
    <property type="nucleotide sequence ID" value="NZ_JABBYC010000003.1"/>
</dbReference>
<dbReference type="PANTHER" id="PTHR46268">
    <property type="entry name" value="STRESS RESPONSE PROTEIN NHAX"/>
    <property type="match status" value="1"/>
</dbReference>
<keyword evidence="4" id="KW-1185">Reference proteome</keyword>
<sequence>MIARILVAVDDSPAALAAARAAVTAAVQFGAALRIVHVRADRTGDPLRGAREPVDAAGTARRGAEADALLRHVLAIADRSGVRADPRLVTGQAVARGILSEVRGWPAELIVIGRSDRTGPGEPYIGQVSRHVLELADVPVLVVPAPLRTP</sequence>
<dbReference type="InterPro" id="IPR014729">
    <property type="entry name" value="Rossmann-like_a/b/a_fold"/>
</dbReference>
<dbReference type="PRINTS" id="PR01438">
    <property type="entry name" value="UNVRSLSTRESS"/>
</dbReference>
<evidence type="ECO:0000313" key="3">
    <source>
        <dbReference type="EMBL" id="MBL0885414.1"/>
    </source>
</evidence>
<reference evidence="3 4" key="1">
    <citation type="journal article" date="2021" name="Arch. Microbiol.">
        <title>Myceligenerans indicum sp. nov., an actinobacterium isolated from mangrove sediment of Sundarbans, India.</title>
        <authorList>
            <person name="Asha K."/>
            <person name="Bhadury P."/>
        </authorList>
    </citation>
    <scope>NUCLEOTIDE SEQUENCE [LARGE SCALE GENOMIC DNA]</scope>
    <source>
        <strain evidence="3 4">I2</strain>
    </source>
</reference>
<name>A0ABS1LH84_9MICO</name>
<feature type="domain" description="UspA" evidence="2">
    <location>
        <begin position="1"/>
        <end position="144"/>
    </location>
</feature>
<comment type="caution">
    <text evidence="3">The sequence shown here is derived from an EMBL/GenBank/DDBJ whole genome shotgun (WGS) entry which is preliminary data.</text>
</comment>
<protein>
    <submittedName>
        <fullName evidence="3">Universal stress protein</fullName>
    </submittedName>
</protein>
<dbReference type="Gene3D" id="3.40.50.620">
    <property type="entry name" value="HUPs"/>
    <property type="match status" value="1"/>
</dbReference>
<evidence type="ECO:0000313" key="4">
    <source>
        <dbReference type="Proteomes" id="UP000675409"/>
    </source>
</evidence>
<dbReference type="Pfam" id="PF00582">
    <property type="entry name" value="Usp"/>
    <property type="match status" value="1"/>
</dbReference>
<proteinExistence type="inferred from homology"/>
<dbReference type="InterPro" id="IPR006015">
    <property type="entry name" value="Universal_stress_UspA"/>
</dbReference>
<dbReference type="CDD" id="cd00293">
    <property type="entry name" value="USP-like"/>
    <property type="match status" value="1"/>
</dbReference>
<dbReference type="EMBL" id="JABBYC010000003">
    <property type="protein sequence ID" value="MBL0885414.1"/>
    <property type="molecule type" value="Genomic_DNA"/>
</dbReference>
<dbReference type="SUPFAM" id="SSF52402">
    <property type="entry name" value="Adenine nucleotide alpha hydrolases-like"/>
    <property type="match status" value="1"/>
</dbReference>
<dbReference type="PANTHER" id="PTHR46268:SF6">
    <property type="entry name" value="UNIVERSAL STRESS PROTEIN UP12"/>
    <property type="match status" value="1"/>
</dbReference>
<comment type="similarity">
    <text evidence="1">Belongs to the universal stress protein A family.</text>
</comment>
<dbReference type="Proteomes" id="UP000675409">
    <property type="component" value="Unassembled WGS sequence"/>
</dbReference>
<organism evidence="3 4">
    <name type="scientific">Myceligenerans indicum</name>
    <dbReference type="NCBI Taxonomy" id="2593663"/>
    <lineage>
        <taxon>Bacteria</taxon>
        <taxon>Bacillati</taxon>
        <taxon>Actinomycetota</taxon>
        <taxon>Actinomycetes</taxon>
        <taxon>Micrococcales</taxon>
        <taxon>Promicromonosporaceae</taxon>
        <taxon>Myceligenerans</taxon>
    </lineage>
</organism>
<evidence type="ECO:0000256" key="1">
    <source>
        <dbReference type="ARBA" id="ARBA00008791"/>
    </source>
</evidence>
<accession>A0ABS1LH84</accession>
<evidence type="ECO:0000259" key="2">
    <source>
        <dbReference type="Pfam" id="PF00582"/>
    </source>
</evidence>